<dbReference type="RefSeq" id="WP_187974784.1">
    <property type="nucleotide sequence ID" value="NZ_CP046884.1"/>
</dbReference>
<gene>
    <name evidence="1" type="ORF">GP475_00780</name>
</gene>
<accession>A0A7H0SLA3</accession>
<evidence type="ECO:0000313" key="2">
    <source>
        <dbReference type="Proteomes" id="UP000516320"/>
    </source>
</evidence>
<dbReference type="KEGG" id="cpoy:GP475_00780"/>
<keyword evidence="2" id="KW-1185">Reference proteome</keyword>
<protein>
    <recommendedName>
        <fullName evidence="3">Universal stress protein</fullName>
    </recommendedName>
</protein>
<organism evidence="1 2">
    <name type="scientific">Corynebacterium poyangense</name>
    <dbReference type="NCBI Taxonomy" id="2684405"/>
    <lineage>
        <taxon>Bacteria</taxon>
        <taxon>Bacillati</taxon>
        <taxon>Actinomycetota</taxon>
        <taxon>Actinomycetes</taxon>
        <taxon>Mycobacteriales</taxon>
        <taxon>Corynebacteriaceae</taxon>
        <taxon>Corynebacterium</taxon>
    </lineage>
</organism>
<dbReference type="EMBL" id="CP046884">
    <property type="protein sequence ID" value="QNQ89328.1"/>
    <property type="molecule type" value="Genomic_DNA"/>
</dbReference>
<dbReference type="AlphaFoldDB" id="A0A7H0SLA3"/>
<dbReference type="Proteomes" id="UP000516320">
    <property type="component" value="Chromosome"/>
</dbReference>
<sequence length="105" mass="11245">MKTQTMIDSGVISVHVDTPIPQPGELIHGVCLAARLLGLSRVHLYVPTDVLPDLAREAYQQSELPPVFQIHEMGPGHVPDYPGSTELGLGALVKLSRAASRVKVG</sequence>
<evidence type="ECO:0008006" key="3">
    <source>
        <dbReference type="Google" id="ProtNLM"/>
    </source>
</evidence>
<reference evidence="1 2" key="1">
    <citation type="submission" date="2019-12" db="EMBL/GenBank/DDBJ databases">
        <title>Corynebacterium sp. nov., isolated from feces of the Anser Albifrons in China.</title>
        <authorList>
            <person name="Liu Q."/>
        </authorList>
    </citation>
    <scope>NUCLEOTIDE SEQUENCE [LARGE SCALE GENOMIC DNA]</scope>
    <source>
        <strain evidence="1 2">4H37-19</strain>
    </source>
</reference>
<name>A0A7H0SLA3_9CORY</name>
<proteinExistence type="predicted"/>
<evidence type="ECO:0000313" key="1">
    <source>
        <dbReference type="EMBL" id="QNQ89328.1"/>
    </source>
</evidence>